<accession>A0A507FIQ9</accession>
<dbReference type="InterPro" id="IPR022270">
    <property type="entry name" value="Blh_diox"/>
</dbReference>
<name>A0A507FIQ9_9FUNG</name>
<dbReference type="NCBIfam" id="TIGR03753">
    <property type="entry name" value="blh_monoox"/>
    <property type="match status" value="1"/>
</dbReference>
<organism evidence="3 4">
    <name type="scientific">Chytriomyces confervae</name>
    <dbReference type="NCBI Taxonomy" id="246404"/>
    <lineage>
        <taxon>Eukaryota</taxon>
        <taxon>Fungi</taxon>
        <taxon>Fungi incertae sedis</taxon>
        <taxon>Chytridiomycota</taxon>
        <taxon>Chytridiomycota incertae sedis</taxon>
        <taxon>Chytridiomycetes</taxon>
        <taxon>Chytridiales</taxon>
        <taxon>Chytriomycetaceae</taxon>
        <taxon>Chytriomyces</taxon>
    </lineage>
</organism>
<evidence type="ECO:0008006" key="5">
    <source>
        <dbReference type="Google" id="ProtNLM"/>
    </source>
</evidence>
<dbReference type="Proteomes" id="UP000320333">
    <property type="component" value="Unassembled WGS sequence"/>
</dbReference>
<feature type="transmembrane region" description="Helical" evidence="2">
    <location>
        <begin position="216"/>
        <end position="235"/>
    </location>
</feature>
<sequence>MESPLSALKLPALPAKQTPQEPPRHSGPVASKSKDHLHNVSVAVTLVLIVLTNLLPSEVTDKLVAPPLILICLILFGIPHGAIDHLMYYQIYSELRPFSMEQTVKSMSPQTTYFEAFSNSDTGRPRSDLLATRLRTRLFYFNYLSIMVFWAFAWMRVPILTFWVFLCVSAYHFGEVRLFLDEASAVSLTFTSMKGDLNYLNNQMLIPSYLMNFSRGLMLIGAISTTKTAVTLPIIAAMTRVSDATNLLPHASLLHTVTISQHIILSLAHLQFQKHEAWKRETMKSGLFVALFYSMDPLLAFSIYFGVWHSVGSIVDEIAFLKAAGIAKWKSAALRPDPNTAISQEITLIDTLRFYKNAAPFTILSVLGMGAFLLLDIAMQQRDAIEFNWRDNVSSTTLWSVFVVSISILTGPHMWIMNHVLNSPDAGVKRVPPSNGGPASDGLDPLGLEHWARDWIVGGGWWWMPRKIKPL</sequence>
<feature type="transmembrane region" description="Helical" evidence="2">
    <location>
        <begin position="247"/>
        <end position="267"/>
    </location>
</feature>
<dbReference type="Pfam" id="PF15461">
    <property type="entry name" value="BCD"/>
    <property type="match status" value="1"/>
</dbReference>
<evidence type="ECO:0000313" key="3">
    <source>
        <dbReference type="EMBL" id="TPX76183.1"/>
    </source>
</evidence>
<evidence type="ECO:0000313" key="4">
    <source>
        <dbReference type="Proteomes" id="UP000320333"/>
    </source>
</evidence>
<keyword evidence="2" id="KW-0472">Membrane</keyword>
<keyword evidence="4" id="KW-1185">Reference proteome</keyword>
<feature type="transmembrane region" description="Helical" evidence="2">
    <location>
        <begin position="287"/>
        <end position="307"/>
    </location>
</feature>
<keyword evidence="2" id="KW-0812">Transmembrane</keyword>
<evidence type="ECO:0000256" key="2">
    <source>
        <dbReference type="SAM" id="Phobius"/>
    </source>
</evidence>
<dbReference type="OrthoDB" id="2111956at2759"/>
<dbReference type="EMBL" id="QEAP01000054">
    <property type="protein sequence ID" value="TPX76183.1"/>
    <property type="molecule type" value="Genomic_DNA"/>
</dbReference>
<dbReference type="AlphaFoldDB" id="A0A507FIQ9"/>
<keyword evidence="2" id="KW-1133">Transmembrane helix</keyword>
<feature type="region of interest" description="Disordered" evidence="1">
    <location>
        <begin position="12"/>
        <end position="33"/>
    </location>
</feature>
<evidence type="ECO:0000256" key="1">
    <source>
        <dbReference type="SAM" id="MobiDB-lite"/>
    </source>
</evidence>
<reference evidence="3 4" key="1">
    <citation type="journal article" date="2019" name="Sci. Rep.">
        <title>Comparative genomics of chytrid fungi reveal insights into the obligate biotrophic and pathogenic lifestyle of Synchytrium endobioticum.</title>
        <authorList>
            <person name="van de Vossenberg B.T.L.H."/>
            <person name="Warris S."/>
            <person name="Nguyen H.D.T."/>
            <person name="van Gent-Pelzer M.P.E."/>
            <person name="Joly D.L."/>
            <person name="van de Geest H.C."/>
            <person name="Bonants P.J.M."/>
            <person name="Smith D.S."/>
            <person name="Levesque C.A."/>
            <person name="van der Lee T.A.J."/>
        </authorList>
    </citation>
    <scope>NUCLEOTIDE SEQUENCE [LARGE SCALE GENOMIC DNA]</scope>
    <source>
        <strain evidence="3 4">CBS 675.73</strain>
    </source>
</reference>
<proteinExistence type="predicted"/>
<gene>
    <name evidence="3" type="ORF">CcCBS67573_g02529</name>
</gene>
<protein>
    <recommendedName>
        <fullName evidence="5">Beta-carotene 15,15'-dioxygenase</fullName>
    </recommendedName>
</protein>
<feature type="transmembrane region" description="Helical" evidence="2">
    <location>
        <begin position="37"/>
        <end position="56"/>
    </location>
</feature>
<comment type="caution">
    <text evidence="3">The sequence shown here is derived from an EMBL/GenBank/DDBJ whole genome shotgun (WGS) entry which is preliminary data.</text>
</comment>
<feature type="transmembrane region" description="Helical" evidence="2">
    <location>
        <begin position="358"/>
        <end position="375"/>
    </location>
</feature>
<feature type="transmembrane region" description="Helical" evidence="2">
    <location>
        <begin position="396"/>
        <end position="416"/>
    </location>
</feature>
<dbReference type="GO" id="GO:0016702">
    <property type="term" value="F:oxidoreductase activity, acting on single donors with incorporation of molecular oxygen, incorporation of two atoms of oxygen"/>
    <property type="evidence" value="ECO:0007669"/>
    <property type="project" value="InterPro"/>
</dbReference>
<feature type="transmembrane region" description="Helical" evidence="2">
    <location>
        <begin position="68"/>
        <end position="89"/>
    </location>
</feature>